<dbReference type="AlphaFoldDB" id="A0A9W7XVR3"/>
<name>A0A9W7XVR3_9FUNG</name>
<dbReference type="OrthoDB" id="5570093at2759"/>
<accession>A0A9W7XVR3</accession>
<reference evidence="2" key="1">
    <citation type="submission" date="2022-07" db="EMBL/GenBank/DDBJ databases">
        <title>Phylogenomic reconstructions and comparative analyses of Kickxellomycotina fungi.</title>
        <authorList>
            <person name="Reynolds N.K."/>
            <person name="Stajich J.E."/>
            <person name="Barry K."/>
            <person name="Grigoriev I.V."/>
            <person name="Crous P."/>
            <person name="Smith M.E."/>
        </authorList>
    </citation>
    <scope>NUCLEOTIDE SEQUENCE</scope>
    <source>
        <strain evidence="2">NBRC 32514</strain>
    </source>
</reference>
<dbReference type="Proteomes" id="UP001149813">
    <property type="component" value="Unassembled WGS sequence"/>
</dbReference>
<organism evidence="2 3">
    <name type="scientific">Coemansia erecta</name>
    <dbReference type="NCBI Taxonomy" id="147472"/>
    <lineage>
        <taxon>Eukaryota</taxon>
        <taxon>Fungi</taxon>
        <taxon>Fungi incertae sedis</taxon>
        <taxon>Zoopagomycota</taxon>
        <taxon>Kickxellomycotina</taxon>
        <taxon>Kickxellomycetes</taxon>
        <taxon>Kickxellales</taxon>
        <taxon>Kickxellaceae</taxon>
        <taxon>Coemansia</taxon>
    </lineage>
</organism>
<feature type="region of interest" description="Disordered" evidence="1">
    <location>
        <begin position="56"/>
        <end position="102"/>
    </location>
</feature>
<comment type="caution">
    <text evidence="2">The sequence shown here is derived from an EMBL/GenBank/DDBJ whole genome shotgun (WGS) entry which is preliminary data.</text>
</comment>
<gene>
    <name evidence="2" type="ORF">LPJ53_005420</name>
</gene>
<feature type="compositionally biased region" description="Acidic residues" evidence="1">
    <location>
        <begin position="73"/>
        <end position="83"/>
    </location>
</feature>
<dbReference type="EMBL" id="JANBOJ010000325">
    <property type="protein sequence ID" value="KAJ1719885.1"/>
    <property type="molecule type" value="Genomic_DNA"/>
</dbReference>
<evidence type="ECO:0000256" key="1">
    <source>
        <dbReference type="SAM" id="MobiDB-lite"/>
    </source>
</evidence>
<proteinExistence type="predicted"/>
<evidence type="ECO:0000313" key="3">
    <source>
        <dbReference type="Proteomes" id="UP001149813"/>
    </source>
</evidence>
<keyword evidence="3" id="KW-1185">Reference proteome</keyword>
<protein>
    <submittedName>
        <fullName evidence="2">Uncharacterized protein</fullName>
    </submittedName>
</protein>
<evidence type="ECO:0000313" key="2">
    <source>
        <dbReference type="EMBL" id="KAJ1719885.1"/>
    </source>
</evidence>
<sequence length="191" mass="20872">MPISLPVVTFSSIDADEEPSLVASGAAPPDQWQAGRAERIRRLEATLDVTARLRLRQQRRTQSQSQQEHDYGDMLDSEGEDDNNNGSSSGGDDGNTCSSETSSLFYSEGQPLLCTYYQPPDAPTVTTPGTVFSGYGSIGNAASRMPPPKTDEQYLPWGVRIWNNLRQNVFVCSDCVCGCGGRRSKDTRPED</sequence>